<dbReference type="AlphaFoldDB" id="A0A6A5FG29"/>
<dbReference type="Proteomes" id="UP000465112">
    <property type="component" value="Chromosome 1"/>
</dbReference>
<feature type="region of interest" description="Disordered" evidence="1">
    <location>
        <begin position="1"/>
        <end position="35"/>
    </location>
</feature>
<gene>
    <name evidence="2" type="ORF">PFLUV_G00001030</name>
</gene>
<comment type="caution">
    <text evidence="2">The sequence shown here is derived from an EMBL/GenBank/DDBJ whole genome shotgun (WGS) entry which is preliminary data.</text>
</comment>
<sequence length="73" mass="7979">MGNCFSRPVDPETSQRAETQRGAGRPTVNAQHGGVVNTPQLKDVNVPHLLTGQTRRKLLLPKTQQTFKGAEIT</sequence>
<accession>A0A6A5FG29</accession>
<evidence type="ECO:0000256" key="1">
    <source>
        <dbReference type="SAM" id="MobiDB-lite"/>
    </source>
</evidence>
<name>A0A6A5FG29_PERFL</name>
<dbReference type="EMBL" id="VHII01000001">
    <property type="protein sequence ID" value="KAF1394506.1"/>
    <property type="molecule type" value="Genomic_DNA"/>
</dbReference>
<reference evidence="2 3" key="1">
    <citation type="submission" date="2019-06" db="EMBL/GenBank/DDBJ databases">
        <title>A chromosome-scale genome assembly of the European perch, Perca fluviatilis.</title>
        <authorList>
            <person name="Roques C."/>
            <person name="Zahm M."/>
            <person name="Cabau C."/>
            <person name="Klopp C."/>
            <person name="Bouchez O."/>
            <person name="Donnadieu C."/>
            <person name="Kuhl H."/>
            <person name="Gislard M."/>
            <person name="Guendouz S."/>
            <person name="Journot L."/>
            <person name="Haffray P."/>
            <person name="Bestin A."/>
            <person name="Morvezen R."/>
            <person name="Feron R."/>
            <person name="Wen M."/>
            <person name="Jouanno E."/>
            <person name="Herpin A."/>
            <person name="Schartl M."/>
            <person name="Postlethwait J."/>
            <person name="Schaerlinger B."/>
            <person name="Chardard D."/>
            <person name="Lecocq T."/>
            <person name="Poncet C."/>
            <person name="Jaffrelo L."/>
            <person name="Lampietro C."/>
            <person name="Guiguen Y."/>
        </authorList>
    </citation>
    <scope>NUCLEOTIDE SEQUENCE [LARGE SCALE GENOMIC DNA]</scope>
    <source>
        <tissue evidence="2">Blood</tissue>
    </source>
</reference>
<protein>
    <submittedName>
        <fullName evidence="2">Uncharacterized protein</fullName>
    </submittedName>
</protein>
<evidence type="ECO:0000313" key="2">
    <source>
        <dbReference type="EMBL" id="KAF1394506.1"/>
    </source>
</evidence>
<keyword evidence="3" id="KW-1185">Reference proteome</keyword>
<proteinExistence type="predicted"/>
<feature type="compositionally biased region" description="Basic and acidic residues" evidence="1">
    <location>
        <begin position="9"/>
        <end position="19"/>
    </location>
</feature>
<evidence type="ECO:0000313" key="3">
    <source>
        <dbReference type="Proteomes" id="UP000465112"/>
    </source>
</evidence>
<organism evidence="2 3">
    <name type="scientific">Perca fluviatilis</name>
    <name type="common">European perch</name>
    <dbReference type="NCBI Taxonomy" id="8168"/>
    <lineage>
        <taxon>Eukaryota</taxon>
        <taxon>Metazoa</taxon>
        <taxon>Chordata</taxon>
        <taxon>Craniata</taxon>
        <taxon>Vertebrata</taxon>
        <taxon>Euteleostomi</taxon>
        <taxon>Actinopterygii</taxon>
        <taxon>Neopterygii</taxon>
        <taxon>Teleostei</taxon>
        <taxon>Neoteleostei</taxon>
        <taxon>Acanthomorphata</taxon>
        <taxon>Eupercaria</taxon>
        <taxon>Perciformes</taxon>
        <taxon>Percoidei</taxon>
        <taxon>Percidae</taxon>
        <taxon>Percinae</taxon>
        <taxon>Perca</taxon>
    </lineage>
</organism>